<reference evidence="6 7" key="1">
    <citation type="journal article" date="2013" name="Genome Announc.">
        <title>Complete Genome Sequence of Glaciecola psychrophila Strain 170T.</title>
        <authorList>
            <person name="Yin J."/>
            <person name="Chen J."/>
            <person name="Liu G."/>
            <person name="Yu Y."/>
            <person name="Song L."/>
            <person name="Wang X."/>
            <person name="Qu X."/>
        </authorList>
    </citation>
    <scope>NUCLEOTIDE SEQUENCE [LARGE SCALE GENOMIC DNA]</scope>
    <source>
        <strain evidence="6 7">170</strain>
    </source>
</reference>
<feature type="domain" description="AMP-dependent synthetase/ligase" evidence="4">
    <location>
        <begin position="57"/>
        <end position="446"/>
    </location>
</feature>
<keyword evidence="3" id="KW-0472">Membrane</keyword>
<keyword evidence="3" id="KW-1133">Transmembrane helix</keyword>
<evidence type="ECO:0000256" key="2">
    <source>
        <dbReference type="ARBA" id="ARBA00022598"/>
    </source>
</evidence>
<dbReference type="STRING" id="1129794.C427_4442"/>
<dbReference type="InterPro" id="IPR042099">
    <property type="entry name" value="ANL_N_sf"/>
</dbReference>
<keyword evidence="7" id="KW-1185">Reference proteome</keyword>
<dbReference type="Pfam" id="PF00501">
    <property type="entry name" value="AMP-binding"/>
    <property type="match status" value="1"/>
</dbReference>
<dbReference type="Gene3D" id="3.30.300.30">
    <property type="match status" value="1"/>
</dbReference>
<dbReference type="eggNOG" id="COG0318">
    <property type="taxonomic scope" value="Bacteria"/>
</dbReference>
<evidence type="ECO:0000256" key="1">
    <source>
        <dbReference type="ARBA" id="ARBA00006432"/>
    </source>
</evidence>
<dbReference type="AlphaFoldDB" id="K7AVA4"/>
<accession>K7AVA4</accession>
<proteinExistence type="inferred from homology"/>
<dbReference type="GO" id="GO:0006631">
    <property type="term" value="P:fatty acid metabolic process"/>
    <property type="evidence" value="ECO:0007669"/>
    <property type="project" value="TreeGrafter"/>
</dbReference>
<dbReference type="InterPro" id="IPR000873">
    <property type="entry name" value="AMP-dep_synth/lig_dom"/>
</dbReference>
<organism evidence="6 7">
    <name type="scientific">Paraglaciecola psychrophila 170</name>
    <dbReference type="NCBI Taxonomy" id="1129794"/>
    <lineage>
        <taxon>Bacteria</taxon>
        <taxon>Pseudomonadati</taxon>
        <taxon>Pseudomonadota</taxon>
        <taxon>Gammaproteobacteria</taxon>
        <taxon>Alteromonadales</taxon>
        <taxon>Alteromonadaceae</taxon>
        <taxon>Paraglaciecola</taxon>
    </lineage>
</organism>
<dbReference type="EMBL" id="CP003837">
    <property type="protein sequence ID" value="AGH46544.1"/>
    <property type="molecule type" value="Genomic_DNA"/>
</dbReference>
<dbReference type="GO" id="GO:0031956">
    <property type="term" value="F:medium-chain fatty acid-CoA ligase activity"/>
    <property type="evidence" value="ECO:0007669"/>
    <property type="project" value="TreeGrafter"/>
</dbReference>
<evidence type="ECO:0000313" key="6">
    <source>
        <dbReference type="EMBL" id="AGH46544.1"/>
    </source>
</evidence>
<dbReference type="PANTHER" id="PTHR43201">
    <property type="entry name" value="ACYL-COA SYNTHETASE"/>
    <property type="match status" value="1"/>
</dbReference>
<keyword evidence="3" id="KW-0812">Transmembrane</keyword>
<sequence>MLQNQDILIDQASAKSVVKEIYNITAPKGAFEVFNKVRNGVTYPAFLTLPNNLGDMFKKAADTHGQVDFLVYQDERYSFEALYQLALSFREVLRDQYDIKRGDKVVIAMRNYPEWIVSFMGITMLGAVAVPINAWWSQQELLHVIQHSQALLVITDDKRYDILQASLQQINLPCLIARPNEQQGNDLCLMRKIKSFIASHTQNKTYINPTKATISSDDVLLNDTASIFYTSGSTGLPKGAVSTHESILTALNTWLMLGAAAGIANGTANVDPAYPPAALMTVPLFHVTGCHTLFLLSLLIGRKTIMMPYWDAELALILIEKERVTYFNGVPTMSMELMNHPQKHQYDLTSLLDICAGGAARAPEHVRKICQSFVQGNPSCGYGLTETNALGAVNGPVEYLAKPTSAGLPTPPIVDVQIFNDANQLLPQGQVGEIAIKSIANISGYWRDNAATDAAFSNGYFKTGDLGFLDEDGFIYIVDRIKDIIIRGGENISCFEVESALYKHNQVIETSVFALPDPRLGEVPGAVVYVKNIKEIDEDSLSSFLTSLIAHFKVPSKIWLVDQKLPRLGSGKIDKRGLKTHYQKLL</sequence>
<dbReference type="Pfam" id="PF13193">
    <property type="entry name" value="AMP-binding_C"/>
    <property type="match status" value="1"/>
</dbReference>
<evidence type="ECO:0000259" key="5">
    <source>
        <dbReference type="Pfam" id="PF13193"/>
    </source>
</evidence>
<dbReference type="RefSeq" id="WP_007640919.1">
    <property type="nucleotide sequence ID" value="NC_020514.1"/>
</dbReference>
<dbReference type="HOGENOM" id="CLU_000022_59_0_6"/>
<dbReference type="InterPro" id="IPR025110">
    <property type="entry name" value="AMP-bd_C"/>
</dbReference>
<dbReference type="PROSITE" id="PS00455">
    <property type="entry name" value="AMP_BINDING"/>
    <property type="match status" value="1"/>
</dbReference>
<feature type="domain" description="AMP-binding enzyme C-terminal" evidence="5">
    <location>
        <begin position="496"/>
        <end position="572"/>
    </location>
</feature>
<evidence type="ECO:0000256" key="3">
    <source>
        <dbReference type="SAM" id="Phobius"/>
    </source>
</evidence>
<dbReference type="KEGG" id="gps:C427_4442"/>
<dbReference type="PANTHER" id="PTHR43201:SF5">
    <property type="entry name" value="MEDIUM-CHAIN ACYL-COA LIGASE ACSF2, MITOCHONDRIAL"/>
    <property type="match status" value="1"/>
</dbReference>
<dbReference type="OrthoDB" id="9803968at2"/>
<comment type="similarity">
    <text evidence="1">Belongs to the ATP-dependent AMP-binding enzyme family.</text>
</comment>
<dbReference type="InterPro" id="IPR020845">
    <property type="entry name" value="AMP-binding_CS"/>
</dbReference>
<gene>
    <name evidence="6" type="ORF">C427_4442</name>
</gene>
<dbReference type="InterPro" id="IPR045851">
    <property type="entry name" value="AMP-bd_C_sf"/>
</dbReference>
<evidence type="ECO:0000313" key="7">
    <source>
        <dbReference type="Proteomes" id="UP000011864"/>
    </source>
</evidence>
<dbReference type="SUPFAM" id="SSF56801">
    <property type="entry name" value="Acetyl-CoA synthetase-like"/>
    <property type="match status" value="1"/>
</dbReference>
<feature type="transmembrane region" description="Helical" evidence="3">
    <location>
        <begin position="115"/>
        <end position="136"/>
    </location>
</feature>
<keyword evidence="2" id="KW-0436">Ligase</keyword>
<evidence type="ECO:0008006" key="8">
    <source>
        <dbReference type="Google" id="ProtNLM"/>
    </source>
</evidence>
<dbReference type="Proteomes" id="UP000011864">
    <property type="component" value="Chromosome"/>
</dbReference>
<dbReference type="PATRIC" id="fig|1129794.4.peg.4424"/>
<dbReference type="Gene3D" id="3.40.50.12780">
    <property type="entry name" value="N-terminal domain of ligase-like"/>
    <property type="match status" value="1"/>
</dbReference>
<evidence type="ECO:0000259" key="4">
    <source>
        <dbReference type="Pfam" id="PF00501"/>
    </source>
</evidence>
<name>K7AVA4_9ALTE</name>
<protein>
    <recommendedName>
        <fullName evidence="8">AMP-dependent synthetase and ligase</fullName>
    </recommendedName>
</protein>